<dbReference type="Proteomes" id="UP000001962">
    <property type="component" value="Chromosome"/>
</dbReference>
<protein>
    <recommendedName>
        <fullName evidence="4">Lipoprotein</fullName>
    </recommendedName>
</protein>
<accession>Q0AB88</accession>
<gene>
    <name evidence="2" type="ordered locus">Mlg_0545</name>
</gene>
<evidence type="ECO:0000313" key="2">
    <source>
        <dbReference type="EMBL" id="ABI55899.1"/>
    </source>
</evidence>
<proteinExistence type="predicted"/>
<keyword evidence="1" id="KW-0732">Signal</keyword>
<sequence length="353" mass="37754">MRYPVYCKGALVVGLLSPLALTGCLSSGSSSGNGDEGTEEMTAAESEEMAVGMGLAPQELLFDFIGNSEEVLDGPPPLAEADDGMGGQTVTATGGSGWDDFECDTGTLEVTSGPDYFELDADECMRSSSGPTFDSDTLIDGYMELDFTVTPDAGYDTALHWTANDYRSEVETTGDIEMHFWMTFDGEYENHFSGAGVEDARLEVLSAVNSEFGGMCDGQEVRMSTQMDAGLEATIEGPSSGPIDFTIDGGMSVGLYSEASDPTIDRLFSVVYDTVADLRLDDPGDDYPSSGELHMEGSAGGHDFNITMTFHDNEVCIDGATEIENRCYSHAELDDKADDEDDFNDDFLCAVGM</sequence>
<dbReference type="EMBL" id="CP000453">
    <property type="protein sequence ID" value="ABI55899.1"/>
    <property type="molecule type" value="Genomic_DNA"/>
</dbReference>
<reference evidence="3" key="1">
    <citation type="submission" date="2006-08" db="EMBL/GenBank/DDBJ databases">
        <title>Complete sequence of Alkalilimnicola ehrilichei MLHE-1.</title>
        <authorList>
            <person name="Copeland A."/>
            <person name="Lucas S."/>
            <person name="Lapidus A."/>
            <person name="Barry K."/>
            <person name="Detter J.C."/>
            <person name="Glavina del Rio T."/>
            <person name="Hammon N."/>
            <person name="Israni S."/>
            <person name="Dalin E."/>
            <person name="Tice H."/>
            <person name="Pitluck S."/>
            <person name="Sims D."/>
            <person name="Brettin T."/>
            <person name="Bruce D."/>
            <person name="Han C."/>
            <person name="Tapia R."/>
            <person name="Gilna P."/>
            <person name="Schmutz J."/>
            <person name="Larimer F."/>
            <person name="Land M."/>
            <person name="Hauser L."/>
            <person name="Kyrpides N."/>
            <person name="Mikhailova N."/>
            <person name="Oremland R.S."/>
            <person name="Hoeft S.E."/>
            <person name="Switzer-Blum J."/>
            <person name="Kulp T."/>
            <person name="King G."/>
            <person name="Tabita R."/>
            <person name="Witte B."/>
            <person name="Santini J.M."/>
            <person name="Basu P."/>
            <person name="Hollibaugh J.T."/>
            <person name="Xie G."/>
            <person name="Stolz J.F."/>
            <person name="Richardson P."/>
        </authorList>
    </citation>
    <scope>NUCLEOTIDE SEQUENCE [LARGE SCALE GENOMIC DNA]</scope>
    <source>
        <strain evidence="3">ATCC BAA-1101 / DSM 17681 / MLHE-1</strain>
    </source>
</reference>
<evidence type="ECO:0008006" key="4">
    <source>
        <dbReference type="Google" id="ProtNLM"/>
    </source>
</evidence>
<evidence type="ECO:0000256" key="1">
    <source>
        <dbReference type="SAM" id="SignalP"/>
    </source>
</evidence>
<organism evidence="2 3">
    <name type="scientific">Alkalilimnicola ehrlichii (strain ATCC BAA-1101 / DSM 17681 / MLHE-1)</name>
    <dbReference type="NCBI Taxonomy" id="187272"/>
    <lineage>
        <taxon>Bacteria</taxon>
        <taxon>Pseudomonadati</taxon>
        <taxon>Pseudomonadota</taxon>
        <taxon>Gammaproteobacteria</taxon>
        <taxon>Chromatiales</taxon>
        <taxon>Ectothiorhodospiraceae</taxon>
        <taxon>Alkalilimnicola</taxon>
    </lineage>
</organism>
<dbReference type="HOGENOM" id="CLU_784443_0_0_6"/>
<evidence type="ECO:0000313" key="3">
    <source>
        <dbReference type="Proteomes" id="UP000001962"/>
    </source>
</evidence>
<keyword evidence="3" id="KW-1185">Reference proteome</keyword>
<name>Q0AB88_ALKEH</name>
<dbReference type="KEGG" id="aeh:Mlg_0545"/>
<dbReference type="RefSeq" id="WP_011628294.1">
    <property type="nucleotide sequence ID" value="NC_008340.1"/>
</dbReference>
<dbReference type="AlphaFoldDB" id="Q0AB88"/>
<feature type="signal peptide" evidence="1">
    <location>
        <begin position="1"/>
        <end position="22"/>
    </location>
</feature>
<feature type="chain" id="PRO_5004167915" description="Lipoprotein" evidence="1">
    <location>
        <begin position="23"/>
        <end position="353"/>
    </location>
</feature>
<dbReference type="PROSITE" id="PS51257">
    <property type="entry name" value="PROKAR_LIPOPROTEIN"/>
    <property type="match status" value="1"/>
</dbReference>